<evidence type="ECO:0000313" key="2">
    <source>
        <dbReference type="Proteomes" id="UP000042958"/>
    </source>
</evidence>
<dbReference type="AlphaFoldDB" id="A0A0F7TU00"/>
<dbReference type="EMBL" id="CDHK01000006">
    <property type="protein sequence ID" value="CEJ58527.1"/>
    <property type="molecule type" value="Genomic_DNA"/>
</dbReference>
<proteinExistence type="predicted"/>
<organism evidence="1 2">
    <name type="scientific">Penicillium brasilianum</name>
    <dbReference type="NCBI Taxonomy" id="104259"/>
    <lineage>
        <taxon>Eukaryota</taxon>
        <taxon>Fungi</taxon>
        <taxon>Dikarya</taxon>
        <taxon>Ascomycota</taxon>
        <taxon>Pezizomycotina</taxon>
        <taxon>Eurotiomycetes</taxon>
        <taxon>Eurotiomycetidae</taxon>
        <taxon>Eurotiales</taxon>
        <taxon>Aspergillaceae</taxon>
        <taxon>Penicillium</taxon>
    </lineage>
</organism>
<evidence type="ECO:0000313" key="1">
    <source>
        <dbReference type="EMBL" id="CEJ58527.1"/>
    </source>
</evidence>
<keyword evidence="2" id="KW-1185">Reference proteome</keyword>
<sequence length="303" mass="33644">MAFMSLYGLSGLDEMSILNIPVGFSTVSSVPSERMLSLGRISSQYRLKFLLLGFVGPETWPSGDRTTRIVRPGATFDLLIYQVRLTLRHLSISNWGFYMKNPPRPIAGDLILPVLECLELRGCGFTSDNTLSWILRHRGTLRPLKLDDCAIIFSMELGAWSPAETETAHVSIEFNGSKAMANGLPRLQIFQFGSSRVRAPGEIGPVPVFRAEIPEGPKFGHTNKFLFGHCPDRYLEMKDGEGNFPWALRQGPRCRRKARPAADEGDLAALRRLLESIGQVVRENNTSSHAASVNNFIGLVEPN</sequence>
<protein>
    <recommendedName>
        <fullName evidence="3">F-box domain protein</fullName>
    </recommendedName>
</protein>
<gene>
    <name evidence="1" type="ORF">PMG11_07181</name>
</gene>
<reference evidence="2" key="1">
    <citation type="journal article" date="2015" name="Genome Announc.">
        <title>Draft genome sequence of the fungus Penicillium brasilianum MG11.</title>
        <authorList>
            <person name="Horn F."/>
            <person name="Linde J."/>
            <person name="Mattern D.J."/>
            <person name="Walther G."/>
            <person name="Guthke R."/>
            <person name="Brakhage A.A."/>
            <person name="Valiante V."/>
        </authorList>
    </citation>
    <scope>NUCLEOTIDE SEQUENCE [LARGE SCALE GENOMIC DNA]</scope>
    <source>
        <strain evidence="2">MG11</strain>
    </source>
</reference>
<accession>A0A0F7TU00</accession>
<name>A0A0F7TU00_PENBI</name>
<dbReference type="Proteomes" id="UP000042958">
    <property type="component" value="Unassembled WGS sequence"/>
</dbReference>
<dbReference type="OrthoDB" id="3140657at2759"/>
<dbReference type="PANTHER" id="PTHR42057">
    <property type="entry name" value="F-BOX DOMAIN PROTEIN (AFU_ORTHOLOGUE AFUA_4G00200)"/>
    <property type="match status" value="1"/>
</dbReference>
<dbReference type="PANTHER" id="PTHR42057:SF2">
    <property type="entry name" value="F-BOX DOMAIN PROTEIN (AFU_ORTHOLOGUE AFUA_4G00200)-RELATED"/>
    <property type="match status" value="1"/>
</dbReference>
<dbReference type="SUPFAM" id="SSF52047">
    <property type="entry name" value="RNI-like"/>
    <property type="match status" value="1"/>
</dbReference>
<evidence type="ECO:0008006" key="3">
    <source>
        <dbReference type="Google" id="ProtNLM"/>
    </source>
</evidence>